<evidence type="ECO:0000256" key="2">
    <source>
        <dbReference type="ARBA" id="ARBA00023125"/>
    </source>
</evidence>
<protein>
    <recommendedName>
        <fullName evidence="5">DNA 3'-5' helicase</fullName>
        <ecNumber evidence="5">5.6.2.4</ecNumber>
    </recommendedName>
</protein>
<feature type="non-terminal residue" evidence="7">
    <location>
        <position position="116"/>
    </location>
</feature>
<dbReference type="GO" id="GO:0000724">
    <property type="term" value="P:double-strand break repair via homologous recombination"/>
    <property type="evidence" value="ECO:0007669"/>
    <property type="project" value="TreeGrafter"/>
</dbReference>
<dbReference type="GO" id="GO:0005694">
    <property type="term" value="C:chromosome"/>
    <property type="evidence" value="ECO:0007669"/>
    <property type="project" value="TreeGrafter"/>
</dbReference>
<evidence type="ECO:0000256" key="1">
    <source>
        <dbReference type="ARBA" id="ARBA00005446"/>
    </source>
</evidence>
<dbReference type="GO" id="GO:0009378">
    <property type="term" value="F:four-way junction helicase activity"/>
    <property type="evidence" value="ECO:0007669"/>
    <property type="project" value="TreeGrafter"/>
</dbReference>
<evidence type="ECO:0000313" key="7">
    <source>
        <dbReference type="EMBL" id="KAF9503833.1"/>
    </source>
</evidence>
<reference evidence="7" key="1">
    <citation type="journal article" date="2020" name="Nat. Commun.">
        <title>Large-scale genome sequencing of mycorrhizal fungi provides insights into the early evolution of symbiotic traits.</title>
        <authorList>
            <person name="Miyauchi S."/>
            <person name="Kiss E."/>
            <person name="Kuo A."/>
            <person name="Drula E."/>
            <person name="Kohler A."/>
            <person name="Sanchez-Garcia M."/>
            <person name="Morin E."/>
            <person name="Andreopoulos B."/>
            <person name="Barry K.W."/>
            <person name="Bonito G."/>
            <person name="Buee M."/>
            <person name="Carver A."/>
            <person name="Chen C."/>
            <person name="Cichocki N."/>
            <person name="Clum A."/>
            <person name="Culley D."/>
            <person name="Crous P.W."/>
            <person name="Fauchery L."/>
            <person name="Girlanda M."/>
            <person name="Hayes R.D."/>
            <person name="Keri Z."/>
            <person name="LaButti K."/>
            <person name="Lipzen A."/>
            <person name="Lombard V."/>
            <person name="Magnuson J."/>
            <person name="Maillard F."/>
            <person name="Murat C."/>
            <person name="Nolan M."/>
            <person name="Ohm R.A."/>
            <person name="Pangilinan J."/>
            <person name="Pereira M.F."/>
            <person name="Perotto S."/>
            <person name="Peter M."/>
            <person name="Pfister S."/>
            <person name="Riley R."/>
            <person name="Sitrit Y."/>
            <person name="Stielow J.B."/>
            <person name="Szollosi G."/>
            <person name="Zifcakova L."/>
            <person name="Stursova M."/>
            <person name="Spatafora J.W."/>
            <person name="Tedersoo L."/>
            <person name="Vaario L.M."/>
            <person name="Yamada A."/>
            <person name="Yan M."/>
            <person name="Wang P."/>
            <person name="Xu J."/>
            <person name="Bruns T."/>
            <person name="Baldrian P."/>
            <person name="Vilgalys R."/>
            <person name="Dunand C."/>
            <person name="Henrissat B."/>
            <person name="Grigoriev I.V."/>
            <person name="Hibbett D."/>
            <person name="Nagy L.G."/>
            <person name="Martin F.M."/>
        </authorList>
    </citation>
    <scope>NUCLEOTIDE SEQUENCE</scope>
    <source>
        <strain evidence="7">UP504</strain>
    </source>
</reference>
<dbReference type="Pfam" id="PF00271">
    <property type="entry name" value="Helicase_C"/>
    <property type="match status" value="1"/>
</dbReference>
<keyword evidence="3" id="KW-0413">Isomerase</keyword>
<evidence type="ECO:0000256" key="5">
    <source>
        <dbReference type="ARBA" id="ARBA00034808"/>
    </source>
</evidence>
<comment type="similarity">
    <text evidence="1">Belongs to the helicase family. RecQ subfamily.</text>
</comment>
<dbReference type="GO" id="GO:0003677">
    <property type="term" value="F:DNA binding"/>
    <property type="evidence" value="ECO:0007669"/>
    <property type="project" value="UniProtKB-KW"/>
</dbReference>
<comment type="catalytic activity">
    <reaction evidence="4">
        <text>Couples ATP hydrolysis with the unwinding of duplex DNA by translocating in the 3'-5' direction.</text>
        <dbReference type="EC" id="5.6.2.4"/>
    </reaction>
</comment>
<proteinExistence type="inferred from homology"/>
<organism evidence="7 8">
    <name type="scientific">Hydnum rufescens UP504</name>
    <dbReference type="NCBI Taxonomy" id="1448309"/>
    <lineage>
        <taxon>Eukaryota</taxon>
        <taxon>Fungi</taxon>
        <taxon>Dikarya</taxon>
        <taxon>Basidiomycota</taxon>
        <taxon>Agaricomycotina</taxon>
        <taxon>Agaricomycetes</taxon>
        <taxon>Cantharellales</taxon>
        <taxon>Hydnaceae</taxon>
        <taxon>Hydnum</taxon>
    </lineage>
</organism>
<dbReference type="SMART" id="SM00490">
    <property type="entry name" value="HELICc"/>
    <property type="match status" value="1"/>
</dbReference>
<dbReference type="OrthoDB" id="10261556at2759"/>
<feature type="domain" description="Helicase C-terminal" evidence="6">
    <location>
        <begin position="22"/>
        <end position="116"/>
    </location>
</feature>
<evidence type="ECO:0000256" key="3">
    <source>
        <dbReference type="ARBA" id="ARBA00023235"/>
    </source>
</evidence>
<name>A0A9P6ADR6_9AGAM</name>
<dbReference type="AlphaFoldDB" id="A0A9P6ADR6"/>
<dbReference type="PANTHER" id="PTHR13710">
    <property type="entry name" value="DNA HELICASE RECQ FAMILY MEMBER"/>
    <property type="match status" value="1"/>
</dbReference>
<dbReference type="SUPFAM" id="SSF52540">
    <property type="entry name" value="P-loop containing nucleoside triphosphate hydrolases"/>
    <property type="match status" value="1"/>
</dbReference>
<dbReference type="PROSITE" id="PS51194">
    <property type="entry name" value="HELICASE_CTER"/>
    <property type="match status" value="1"/>
</dbReference>
<dbReference type="InterPro" id="IPR027417">
    <property type="entry name" value="P-loop_NTPase"/>
</dbReference>
<dbReference type="EC" id="5.6.2.4" evidence="5"/>
<dbReference type="GO" id="GO:0005737">
    <property type="term" value="C:cytoplasm"/>
    <property type="evidence" value="ECO:0007669"/>
    <property type="project" value="TreeGrafter"/>
</dbReference>
<comment type="caution">
    <text evidence="7">The sequence shown here is derived from an EMBL/GenBank/DDBJ whole genome shotgun (WGS) entry which is preliminary data.</text>
</comment>
<dbReference type="Proteomes" id="UP000886523">
    <property type="component" value="Unassembled WGS sequence"/>
</dbReference>
<dbReference type="PANTHER" id="PTHR13710:SF105">
    <property type="entry name" value="ATP-DEPENDENT DNA HELICASE Q1"/>
    <property type="match status" value="1"/>
</dbReference>
<accession>A0A9P6ADR6</accession>
<evidence type="ECO:0000259" key="6">
    <source>
        <dbReference type="PROSITE" id="PS51194"/>
    </source>
</evidence>
<dbReference type="InterPro" id="IPR001650">
    <property type="entry name" value="Helicase_C-like"/>
</dbReference>
<dbReference type="EMBL" id="MU129296">
    <property type="protein sequence ID" value="KAF9503833.1"/>
    <property type="molecule type" value="Genomic_DNA"/>
</dbReference>
<feature type="non-terminal residue" evidence="7">
    <location>
        <position position="1"/>
    </location>
</feature>
<keyword evidence="8" id="KW-1185">Reference proteome</keyword>
<gene>
    <name evidence="7" type="ORF">BS47DRAFT_1283055</name>
</gene>
<evidence type="ECO:0000256" key="4">
    <source>
        <dbReference type="ARBA" id="ARBA00034617"/>
    </source>
</evidence>
<keyword evidence="2" id="KW-0238">DNA-binding</keyword>
<dbReference type="GO" id="GO:0043138">
    <property type="term" value="F:3'-5' DNA helicase activity"/>
    <property type="evidence" value="ECO:0007669"/>
    <property type="project" value="UniProtKB-EC"/>
</dbReference>
<dbReference type="Gene3D" id="3.40.50.300">
    <property type="entry name" value="P-loop containing nucleotide triphosphate hydrolases"/>
    <property type="match status" value="1"/>
</dbReference>
<sequence length="116" mass="12956">QKMIHSMVSCHDLSFLVSPDFKITDCIPRQFLVYCNSQIDTLQAACYLHAQLPNELHHKIPWVHSGMSDAHKVKVVQGFQAGELFGIVCTDSLGMGIDLKDVRCIVQFGIPKSINT</sequence>
<evidence type="ECO:0000313" key="8">
    <source>
        <dbReference type="Proteomes" id="UP000886523"/>
    </source>
</evidence>